<keyword evidence="2" id="KW-1185">Reference proteome</keyword>
<sequence length="127" mass="14563">MMHKNSIKARDIADSINPDFFDPDNCRQWLLERLHPQGPSCPWCGVAIRGRAAGRFWQLKQMKCQACGRKFTARTGTNLAGLKAGCRELVMFCLMIEAGYSMASIARRMNIGLRTLYLYKERFQDLQ</sequence>
<proteinExistence type="predicted"/>
<dbReference type="AlphaFoldDB" id="A0A7W0HL50"/>
<dbReference type="RefSeq" id="WP_181551568.1">
    <property type="nucleotide sequence ID" value="NZ_JACDUS010000006.1"/>
</dbReference>
<protein>
    <submittedName>
        <fullName evidence="1">Transposase-like protein</fullName>
    </submittedName>
</protein>
<name>A0A7W0HL50_9BACT</name>
<accession>A0A7W0HL50</accession>
<evidence type="ECO:0000313" key="2">
    <source>
        <dbReference type="Proteomes" id="UP000525298"/>
    </source>
</evidence>
<reference evidence="1 2" key="1">
    <citation type="submission" date="2020-07" db="EMBL/GenBank/DDBJ databases">
        <title>Genomic Encyclopedia of Type Strains, Phase IV (KMG-IV): sequencing the most valuable type-strain genomes for metagenomic binning, comparative biology and taxonomic classification.</title>
        <authorList>
            <person name="Goeker M."/>
        </authorList>
    </citation>
    <scope>NUCLEOTIDE SEQUENCE [LARGE SCALE GENOMIC DNA]</scope>
    <source>
        <strain evidence="1 2">DSM 17721</strain>
    </source>
</reference>
<gene>
    <name evidence="1" type="ORF">HNR65_002246</name>
</gene>
<dbReference type="Proteomes" id="UP000525298">
    <property type="component" value="Unassembled WGS sequence"/>
</dbReference>
<comment type="caution">
    <text evidence="1">The sequence shown here is derived from an EMBL/GenBank/DDBJ whole genome shotgun (WGS) entry which is preliminary data.</text>
</comment>
<dbReference type="EMBL" id="JACDUS010000006">
    <property type="protein sequence ID" value="MBA2881912.1"/>
    <property type="molecule type" value="Genomic_DNA"/>
</dbReference>
<organism evidence="1 2">
    <name type="scientific">Desulfosalsimonas propionicica</name>
    <dbReference type="NCBI Taxonomy" id="332175"/>
    <lineage>
        <taxon>Bacteria</taxon>
        <taxon>Pseudomonadati</taxon>
        <taxon>Thermodesulfobacteriota</taxon>
        <taxon>Desulfobacteria</taxon>
        <taxon>Desulfobacterales</taxon>
        <taxon>Desulfosalsimonadaceae</taxon>
        <taxon>Desulfosalsimonas</taxon>
    </lineage>
</organism>
<evidence type="ECO:0000313" key="1">
    <source>
        <dbReference type="EMBL" id="MBA2881912.1"/>
    </source>
</evidence>